<dbReference type="RefSeq" id="WP_045080186.1">
    <property type="nucleotide sequence ID" value="NZ_JSVU01000003.1"/>
</dbReference>
<dbReference type="PANTHER" id="PTHR38733">
    <property type="entry name" value="PROTEIN MCRC"/>
    <property type="match status" value="1"/>
</dbReference>
<proteinExistence type="predicted"/>
<keyword evidence="2" id="KW-1185">Reference proteome</keyword>
<dbReference type="InterPro" id="IPR019292">
    <property type="entry name" value="McrC"/>
</dbReference>
<dbReference type="Gene3D" id="3.90.320.10">
    <property type="match status" value="1"/>
</dbReference>
<dbReference type="EMBL" id="JSVU01000003">
    <property type="protein sequence ID" value="KJJ39183.1"/>
    <property type="molecule type" value="Genomic_DNA"/>
</dbReference>
<dbReference type="InterPro" id="IPR011604">
    <property type="entry name" value="PDDEXK-like_dom_sf"/>
</dbReference>
<gene>
    <name evidence="1" type="ORF">MB09_06400</name>
</gene>
<dbReference type="Proteomes" id="UP000033497">
    <property type="component" value="Unassembled WGS sequence"/>
</dbReference>
<organism evidence="1 2">
    <name type="scientific">Aequorivita vladivostokensis</name>
    <dbReference type="NCBI Taxonomy" id="171194"/>
    <lineage>
        <taxon>Bacteria</taxon>
        <taxon>Pseudomonadati</taxon>
        <taxon>Bacteroidota</taxon>
        <taxon>Flavobacteriia</taxon>
        <taxon>Flavobacteriales</taxon>
        <taxon>Flavobacteriaceae</taxon>
        <taxon>Aequorivita</taxon>
    </lineage>
</organism>
<dbReference type="PANTHER" id="PTHR38733:SF1">
    <property type="entry name" value="TYPE IV METHYL-DIRECTED RESTRICTION ENZYME ECOKMCRBC"/>
    <property type="match status" value="1"/>
</dbReference>
<reference evidence="1 2" key="1">
    <citation type="submission" date="2014-10" db="EMBL/GenBank/DDBJ databases">
        <title>Genome sequencing of Vitellibacter vladivostokensis KMM 3516.</title>
        <authorList>
            <person name="Thevarajoo S."/>
            <person name="Selvaratnam C."/>
            <person name="Goh K.M."/>
            <person name="Chong C.S."/>
        </authorList>
    </citation>
    <scope>NUCLEOTIDE SEQUENCE [LARGE SCALE GENOMIC DNA]</scope>
    <source>
        <strain evidence="1 2">KMM 3516</strain>
    </source>
</reference>
<sequence length="416" mass="48347">MANSKNPIRVFEHECLWVHKGEDKLLPEQLKSFQIFYGEKGVPYYKLIHNGIQFNEYVGVIKVGDLTVEVLPKADKSEDKALWQKTLINILKTVGVFNIHAPSSSTLQLRSNSILDLYFELFINEIEYLLHSGLIKKYRKVERNALALKGAINFGKHIQKNLVHQERFYVRQTVYDLDHKIHQLLYKTIRLIRTINTNSMLTSRLGALELNFPEVSDCTVSESFFNNFQYTRKTEPYKNALEIAHLLLFNYHPDVSSGNTNLLALMFDMNLLWEQYVYVSLRTELRNDYTISPQSSKKFWKPNNGYNSTMIPDIVINKDQDNCIVLDTKWKNLNGKNPSPEDLRQLYVYKKYFKAKKVALVYPGEQFSINGGKYYKSSNSELSMNECSAVTLAIDKHGKSSKIVLDKFIQYYLQKT</sequence>
<evidence type="ECO:0000313" key="2">
    <source>
        <dbReference type="Proteomes" id="UP000033497"/>
    </source>
</evidence>
<dbReference type="Pfam" id="PF10117">
    <property type="entry name" value="McrBC"/>
    <property type="match status" value="1"/>
</dbReference>
<protein>
    <submittedName>
        <fullName evidence="1">5-methylcytosine-specific restriction protein C</fullName>
    </submittedName>
</protein>
<evidence type="ECO:0000313" key="1">
    <source>
        <dbReference type="EMBL" id="KJJ39183.1"/>
    </source>
</evidence>
<name>A0ABR5DK91_9FLAO</name>
<comment type="caution">
    <text evidence="1">The sequence shown here is derived from an EMBL/GenBank/DDBJ whole genome shotgun (WGS) entry which is preliminary data.</text>
</comment>
<accession>A0ABR5DK91</accession>